<dbReference type="AlphaFoldDB" id="A0AA86NYE6"/>
<feature type="domain" description="N-acetyltransferase" evidence="1">
    <location>
        <begin position="14"/>
        <end position="169"/>
    </location>
</feature>
<evidence type="ECO:0000313" key="2">
    <source>
        <dbReference type="EMBL" id="CAI9928066.1"/>
    </source>
</evidence>
<dbReference type="InterPro" id="IPR051531">
    <property type="entry name" value="N-acetyltransferase"/>
</dbReference>
<evidence type="ECO:0000313" key="3">
    <source>
        <dbReference type="EMBL" id="CAL5975820.1"/>
    </source>
</evidence>
<reference evidence="2" key="1">
    <citation type="submission" date="2023-06" db="EMBL/GenBank/DDBJ databases">
        <authorList>
            <person name="Kurt Z."/>
        </authorList>
    </citation>
    <scope>NUCLEOTIDE SEQUENCE</scope>
</reference>
<proteinExistence type="predicted"/>
<sequence length="220" mass="25556">MSINSKINYKQDIINLLPLTENDFSIFSQIFAYKNEYTEYMKYYSQGIPLTQQEVLETFIYRLDCMYTQNSGISFIIMKGQIQIGFITYNILTNEIAYAILQEYSGHGYVKAALRLLLQIIIQYTNKVKATCHPENIGSQKVLKSVGFINKGIIEKSYGTRILYELEDLSSFLNSNFNNDEAKFNIVPKSMKIYQSLNFSNKFQQILQRQTTLIPYINSK</sequence>
<accession>A0AA86NYE6</accession>
<dbReference type="Gene3D" id="3.40.630.30">
    <property type="match status" value="1"/>
</dbReference>
<dbReference type="Pfam" id="PF13302">
    <property type="entry name" value="Acetyltransf_3"/>
    <property type="match status" value="1"/>
</dbReference>
<organism evidence="2">
    <name type="scientific">Hexamita inflata</name>
    <dbReference type="NCBI Taxonomy" id="28002"/>
    <lineage>
        <taxon>Eukaryota</taxon>
        <taxon>Metamonada</taxon>
        <taxon>Diplomonadida</taxon>
        <taxon>Hexamitidae</taxon>
        <taxon>Hexamitinae</taxon>
        <taxon>Hexamita</taxon>
    </lineage>
</organism>
<evidence type="ECO:0000313" key="4">
    <source>
        <dbReference type="Proteomes" id="UP001642409"/>
    </source>
</evidence>
<dbReference type="EMBL" id="CATOUU010000386">
    <property type="protein sequence ID" value="CAI9928066.1"/>
    <property type="molecule type" value="Genomic_DNA"/>
</dbReference>
<dbReference type="Proteomes" id="UP001642409">
    <property type="component" value="Unassembled WGS sequence"/>
</dbReference>
<name>A0AA86NYE6_9EUKA</name>
<gene>
    <name evidence="2" type="ORF">HINF_LOCUS15711</name>
    <name evidence="3" type="ORF">HINF_LOCUS3523</name>
</gene>
<dbReference type="InterPro" id="IPR016181">
    <property type="entry name" value="Acyl_CoA_acyltransferase"/>
</dbReference>
<keyword evidence="4" id="KW-1185">Reference proteome</keyword>
<reference evidence="3 4" key="2">
    <citation type="submission" date="2024-07" db="EMBL/GenBank/DDBJ databases">
        <authorList>
            <person name="Akdeniz Z."/>
        </authorList>
    </citation>
    <scope>NUCLEOTIDE SEQUENCE [LARGE SCALE GENOMIC DNA]</scope>
</reference>
<dbReference type="EMBL" id="CAXDID020000006">
    <property type="protein sequence ID" value="CAL5975820.1"/>
    <property type="molecule type" value="Genomic_DNA"/>
</dbReference>
<protein>
    <recommendedName>
        <fullName evidence="1">N-acetyltransferase domain-containing protein</fullName>
    </recommendedName>
</protein>
<dbReference type="PROSITE" id="PS51186">
    <property type="entry name" value="GNAT"/>
    <property type="match status" value="1"/>
</dbReference>
<dbReference type="PANTHER" id="PTHR43792">
    <property type="entry name" value="GNAT FAMILY, PUTATIVE (AFU_ORTHOLOGUE AFUA_3G00765)-RELATED-RELATED"/>
    <property type="match status" value="1"/>
</dbReference>
<dbReference type="GO" id="GO:0016747">
    <property type="term" value="F:acyltransferase activity, transferring groups other than amino-acyl groups"/>
    <property type="evidence" value="ECO:0007669"/>
    <property type="project" value="InterPro"/>
</dbReference>
<dbReference type="SUPFAM" id="SSF55729">
    <property type="entry name" value="Acyl-CoA N-acyltransferases (Nat)"/>
    <property type="match status" value="1"/>
</dbReference>
<evidence type="ECO:0000259" key="1">
    <source>
        <dbReference type="PROSITE" id="PS51186"/>
    </source>
</evidence>
<comment type="caution">
    <text evidence="2">The sequence shown here is derived from an EMBL/GenBank/DDBJ whole genome shotgun (WGS) entry which is preliminary data.</text>
</comment>
<dbReference type="InterPro" id="IPR000182">
    <property type="entry name" value="GNAT_dom"/>
</dbReference>